<dbReference type="InterPro" id="IPR002842">
    <property type="entry name" value="ATPase_V1_Esu"/>
</dbReference>
<keyword evidence="7 8" id="KW-0066">ATP synthesis</keyword>
<dbReference type="Pfam" id="PF01991">
    <property type="entry name" value="vATP-synt_E"/>
    <property type="match status" value="1"/>
</dbReference>
<keyword evidence="4 8" id="KW-0375">Hydrogen ion transport</keyword>
<evidence type="ECO:0000256" key="7">
    <source>
        <dbReference type="ARBA" id="ARBA00023310"/>
    </source>
</evidence>
<evidence type="ECO:0000256" key="5">
    <source>
        <dbReference type="ARBA" id="ARBA00023065"/>
    </source>
</evidence>
<dbReference type="HOGENOM" id="CLU_120324_0_0_2"/>
<protein>
    <recommendedName>
        <fullName evidence="8">A-type ATP synthase subunit E</fullName>
    </recommendedName>
</protein>
<comment type="similarity">
    <text evidence="1 8">Belongs to the V-ATPase E subunit family.</text>
</comment>
<dbReference type="SUPFAM" id="SSF81573">
    <property type="entry name" value="F1F0 ATP synthase subunit B, membrane domain"/>
    <property type="match status" value="1"/>
</dbReference>
<evidence type="ECO:0000256" key="8">
    <source>
        <dbReference type="HAMAP-Rule" id="MF_00311"/>
    </source>
</evidence>
<dbReference type="KEGG" id="shc:Shell_1297"/>
<dbReference type="RefSeq" id="WP_013143588.1">
    <property type="nucleotide sequence ID" value="NC_014205.1"/>
</dbReference>
<evidence type="ECO:0000313" key="11">
    <source>
        <dbReference type="Proteomes" id="UP000002573"/>
    </source>
</evidence>
<dbReference type="GO" id="GO:0042777">
    <property type="term" value="P:proton motive force-driven plasma membrane ATP synthesis"/>
    <property type="evidence" value="ECO:0007669"/>
    <property type="project" value="UniProtKB-UniRule"/>
</dbReference>
<keyword evidence="6 8" id="KW-0472">Membrane</keyword>
<dbReference type="SUPFAM" id="SSF160527">
    <property type="entry name" value="V-type ATPase subunit E-like"/>
    <property type="match status" value="1"/>
</dbReference>
<dbReference type="GO" id="GO:0005886">
    <property type="term" value="C:plasma membrane"/>
    <property type="evidence" value="ECO:0007669"/>
    <property type="project" value="UniProtKB-SubCell"/>
</dbReference>
<dbReference type="InterPro" id="IPR028987">
    <property type="entry name" value="ATP_synth_B-like_membr_sf"/>
</dbReference>
<accession>D7D9E4</accession>
<feature type="coiled-coil region" evidence="9">
    <location>
        <begin position="11"/>
        <end position="49"/>
    </location>
</feature>
<evidence type="ECO:0000256" key="2">
    <source>
        <dbReference type="ARBA" id="ARBA00022448"/>
    </source>
</evidence>
<evidence type="ECO:0000256" key="9">
    <source>
        <dbReference type="SAM" id="Coils"/>
    </source>
</evidence>
<dbReference type="GO" id="GO:0046933">
    <property type="term" value="F:proton-transporting ATP synthase activity, rotational mechanism"/>
    <property type="evidence" value="ECO:0007669"/>
    <property type="project" value="UniProtKB-UniRule"/>
</dbReference>
<dbReference type="Gene3D" id="3.30.2320.30">
    <property type="entry name" value="ATP synthase, E subunit, C-terminal"/>
    <property type="match status" value="1"/>
</dbReference>
<name>D7D9E4_STAHD</name>
<evidence type="ECO:0000313" key="10">
    <source>
        <dbReference type="EMBL" id="ADI32390.1"/>
    </source>
</evidence>
<keyword evidence="9" id="KW-0175">Coiled coil</keyword>
<dbReference type="Proteomes" id="UP000002573">
    <property type="component" value="Chromosome"/>
</dbReference>
<sequence>MNTYEVEELRQKLLEDARKKSEEIIREAEKEAERIIEEAERKWREKAEQEREKIITNARLEAQKIISEARRNYRITLSKAKAEVINKILEEARIRLTKRIGFNIEESLEKLLDEALYYVENPSKIIINPQDRDIIKKILKKKGLKNIEIIESDKIFGGLIIESIDGKRVDNSYNTRLERAKSTVLKELNTILWGKR</sequence>
<dbReference type="GO" id="GO:0046961">
    <property type="term" value="F:proton-transporting ATPase activity, rotational mechanism"/>
    <property type="evidence" value="ECO:0007669"/>
    <property type="project" value="InterPro"/>
</dbReference>
<dbReference type="GO" id="GO:0005524">
    <property type="term" value="F:ATP binding"/>
    <property type="evidence" value="ECO:0007669"/>
    <property type="project" value="UniProtKB-UniRule"/>
</dbReference>
<proteinExistence type="inferred from homology"/>
<dbReference type="AlphaFoldDB" id="D7D9E4"/>
<dbReference type="GeneID" id="9234586"/>
<reference evidence="11" key="1">
    <citation type="submission" date="2010-05" db="EMBL/GenBank/DDBJ databases">
        <title>Complete sequence of Staphylothermus hellenicus DSM 12710.</title>
        <authorList>
            <consortium name="US DOE Joint Genome Institute"/>
            <person name="Lucas S."/>
            <person name="Copeland A."/>
            <person name="Lapidus A."/>
            <person name="Cheng J.-F."/>
            <person name="Bruce D."/>
            <person name="Goodwin L."/>
            <person name="Pitluck S."/>
            <person name="Davenport K."/>
            <person name="Detter J.C."/>
            <person name="Han C."/>
            <person name="Tapia R."/>
            <person name="Larimer F."/>
            <person name="Land M."/>
            <person name="Hauser L."/>
            <person name="Kyrpides N."/>
            <person name="Mikhailova N."/>
            <person name="Anderson I.J."/>
            <person name="Woyke T."/>
        </authorList>
    </citation>
    <scope>NUCLEOTIDE SEQUENCE [LARGE SCALE GENOMIC DNA]</scope>
    <source>
        <strain evidence="11">DSM 12710 / JCM 10830 / BK20S6-10-b1 / P8</strain>
    </source>
</reference>
<dbReference type="eggNOG" id="arCOG00869">
    <property type="taxonomic scope" value="Archaea"/>
</dbReference>
<evidence type="ECO:0000256" key="1">
    <source>
        <dbReference type="ARBA" id="ARBA00005901"/>
    </source>
</evidence>
<dbReference type="GO" id="GO:0033178">
    <property type="term" value="C:proton-transporting two-sector ATPase complex, catalytic domain"/>
    <property type="evidence" value="ECO:0007669"/>
    <property type="project" value="InterPro"/>
</dbReference>
<comment type="subunit">
    <text evidence="8">Has multiple subunits with at least A(3), B(3), C, D, E, F, H, I and proteolipid K(x).</text>
</comment>
<dbReference type="OrthoDB" id="378104at2157"/>
<dbReference type="STRING" id="591019.Shell_1297"/>
<evidence type="ECO:0000256" key="6">
    <source>
        <dbReference type="ARBA" id="ARBA00023136"/>
    </source>
</evidence>
<evidence type="ECO:0000256" key="4">
    <source>
        <dbReference type="ARBA" id="ARBA00022781"/>
    </source>
</evidence>
<evidence type="ECO:0000256" key="3">
    <source>
        <dbReference type="ARBA" id="ARBA00022475"/>
    </source>
</evidence>
<keyword evidence="2 8" id="KW-0813">Transport</keyword>
<dbReference type="Gene3D" id="1.20.5.620">
    <property type="entry name" value="F1F0 ATP synthase subunit B, membrane domain"/>
    <property type="match status" value="1"/>
</dbReference>
<keyword evidence="3 8" id="KW-1003">Cell membrane</keyword>
<comment type="subcellular location">
    <subcellularLocation>
        <location evidence="8">Cell membrane</location>
        <topology evidence="8">Peripheral membrane protein</topology>
    </subcellularLocation>
</comment>
<organism evidence="10 11">
    <name type="scientific">Staphylothermus hellenicus (strain DSM 12710 / JCM 10830 / BK20S6-10-b1 / P8)</name>
    <dbReference type="NCBI Taxonomy" id="591019"/>
    <lineage>
        <taxon>Archaea</taxon>
        <taxon>Thermoproteota</taxon>
        <taxon>Thermoprotei</taxon>
        <taxon>Desulfurococcales</taxon>
        <taxon>Desulfurococcaceae</taxon>
        <taxon>Staphylothermus</taxon>
    </lineage>
</organism>
<dbReference type="EMBL" id="CP002051">
    <property type="protein sequence ID" value="ADI32390.1"/>
    <property type="molecule type" value="Genomic_DNA"/>
</dbReference>
<dbReference type="HAMAP" id="MF_00311">
    <property type="entry name" value="ATP_synth_E_arch"/>
    <property type="match status" value="1"/>
</dbReference>
<keyword evidence="11" id="KW-1185">Reference proteome</keyword>
<keyword evidence="5 8" id="KW-0406">Ion transport</keyword>
<gene>
    <name evidence="8" type="primary">atpE</name>
    <name evidence="10" type="ordered locus">Shell_1297</name>
</gene>
<dbReference type="InterPro" id="IPR038495">
    <property type="entry name" value="ATPase_E_C"/>
</dbReference>
<reference evidence="10 11" key="2">
    <citation type="journal article" date="2011" name="Stand. Genomic Sci.">
        <title>Complete genome sequence of Staphylothermus hellenicus P8.</title>
        <authorList>
            <person name="Anderson I."/>
            <person name="Wirth R."/>
            <person name="Lucas S."/>
            <person name="Copeland A."/>
            <person name="Lapidus A."/>
            <person name="Cheng J.F."/>
            <person name="Goodwin L."/>
            <person name="Pitluck S."/>
            <person name="Davenport K."/>
            <person name="Detter J.C."/>
            <person name="Han C."/>
            <person name="Tapia R."/>
            <person name="Land M."/>
            <person name="Hauser L."/>
            <person name="Pati A."/>
            <person name="Mikhailova N."/>
            <person name="Woyke T."/>
            <person name="Klenk H.P."/>
            <person name="Kyrpides N."/>
            <person name="Ivanova N."/>
        </authorList>
    </citation>
    <scope>NUCLEOTIDE SEQUENCE [LARGE SCALE GENOMIC DNA]</scope>
    <source>
        <strain evidence="11">DSM 12710 / JCM 10830 / BK20S6-10-b1 / P8</strain>
    </source>
</reference>
<comment type="function">
    <text evidence="8">Component of the A-type ATP synthase that produces ATP from ADP in the presence of a proton gradient across the membrane.</text>
</comment>